<proteinExistence type="predicted"/>
<reference evidence="3 4" key="1">
    <citation type="submission" date="2017-06" db="EMBL/GenBank/DDBJ databases">
        <title>Hymenobacter amundsenii sp. nov. isolated from regoliths in Antarctica.</title>
        <authorList>
            <person name="Sedlacek I."/>
            <person name="Kralova S."/>
            <person name="Pantucek R."/>
            <person name="Svec P."/>
            <person name="Holochova P."/>
            <person name="Stankova E."/>
            <person name="Vrbovska V."/>
            <person name="Busse H.-J."/>
        </authorList>
    </citation>
    <scope>NUCLEOTIDE SEQUENCE [LARGE SCALE GENOMIC DNA]</scope>
    <source>
        <strain evidence="3 4">CCM 8682</strain>
    </source>
</reference>
<keyword evidence="1" id="KW-0812">Transmembrane</keyword>
<dbReference type="Proteomes" id="UP000197277">
    <property type="component" value="Unassembled WGS sequence"/>
</dbReference>
<protein>
    <recommendedName>
        <fullName evidence="5">Transmembrane protein</fullName>
    </recommendedName>
</protein>
<evidence type="ECO:0000313" key="4">
    <source>
        <dbReference type="Proteomes" id="UP000197277"/>
    </source>
</evidence>
<gene>
    <name evidence="3" type="ORF">CDA63_08045</name>
</gene>
<feature type="transmembrane region" description="Helical" evidence="1">
    <location>
        <begin position="81"/>
        <end position="100"/>
    </location>
</feature>
<feature type="transmembrane region" description="Helical" evidence="1">
    <location>
        <begin position="120"/>
        <end position="137"/>
    </location>
</feature>
<keyword evidence="1" id="KW-0472">Membrane</keyword>
<evidence type="ECO:0000256" key="2">
    <source>
        <dbReference type="SAM" id="SignalP"/>
    </source>
</evidence>
<keyword evidence="4" id="KW-1185">Reference proteome</keyword>
<feature type="chain" id="PRO_5012083202" description="Transmembrane protein" evidence="2">
    <location>
        <begin position="22"/>
        <end position="198"/>
    </location>
</feature>
<evidence type="ECO:0000256" key="1">
    <source>
        <dbReference type="SAM" id="Phobius"/>
    </source>
</evidence>
<comment type="caution">
    <text evidence="3">The sequence shown here is derived from an EMBL/GenBank/DDBJ whole genome shotgun (WGS) entry which is preliminary data.</text>
</comment>
<dbReference type="OrthoDB" id="884997at2"/>
<sequence length="198" mass="21271">MRFSTLLLLLALLTTGRTASAQTPAVSPSAITPVATAVAPAAADSGAVLLFNGWYLPRFQARAAEADTTGALLSLFRKRRYAGWLFTVPFIAGAMLALPISSTDRYGQTTVADEAISPPLGGAVLAGTVVGFIAHATKFNKAHLVAVDKAYFQGQPIPARYRSQLNDSHFAEAAYLREALRQQMEREQQQPRVALPTR</sequence>
<feature type="transmembrane region" description="Helical" evidence="1">
    <location>
        <begin position="37"/>
        <end position="56"/>
    </location>
</feature>
<keyword evidence="2" id="KW-0732">Signal</keyword>
<feature type="signal peptide" evidence="2">
    <location>
        <begin position="1"/>
        <end position="21"/>
    </location>
</feature>
<dbReference type="RefSeq" id="WP_088463938.1">
    <property type="nucleotide sequence ID" value="NZ_NIRR01000010.1"/>
</dbReference>
<evidence type="ECO:0000313" key="3">
    <source>
        <dbReference type="EMBL" id="OWP63524.1"/>
    </source>
</evidence>
<name>A0A246FP39_9BACT</name>
<accession>A0A246FP39</accession>
<dbReference type="EMBL" id="NIRR01000010">
    <property type="protein sequence ID" value="OWP63524.1"/>
    <property type="molecule type" value="Genomic_DNA"/>
</dbReference>
<keyword evidence="1" id="KW-1133">Transmembrane helix</keyword>
<organism evidence="3 4">
    <name type="scientific">Hymenobacter amundsenii</name>
    <dbReference type="NCBI Taxonomy" id="2006685"/>
    <lineage>
        <taxon>Bacteria</taxon>
        <taxon>Pseudomonadati</taxon>
        <taxon>Bacteroidota</taxon>
        <taxon>Cytophagia</taxon>
        <taxon>Cytophagales</taxon>
        <taxon>Hymenobacteraceae</taxon>
        <taxon>Hymenobacter</taxon>
    </lineage>
</organism>
<evidence type="ECO:0008006" key="5">
    <source>
        <dbReference type="Google" id="ProtNLM"/>
    </source>
</evidence>
<dbReference type="AlphaFoldDB" id="A0A246FP39"/>